<gene>
    <name evidence="15" type="ORF">Daesc_005717</name>
</gene>
<evidence type="ECO:0000256" key="5">
    <source>
        <dbReference type="ARBA" id="ARBA00022516"/>
    </source>
</evidence>
<feature type="transmembrane region" description="Helical" evidence="14">
    <location>
        <begin position="187"/>
        <end position="209"/>
    </location>
</feature>
<evidence type="ECO:0000256" key="10">
    <source>
        <dbReference type="ARBA" id="ARBA00023136"/>
    </source>
</evidence>
<feature type="transmembrane region" description="Helical" evidence="14">
    <location>
        <begin position="153"/>
        <end position="175"/>
    </location>
</feature>
<dbReference type="GO" id="GO:0102158">
    <property type="term" value="F:very-long-chain (3R)-3-hydroxyacyl-CoA dehydratase activity"/>
    <property type="evidence" value="ECO:0007669"/>
    <property type="project" value="UniProtKB-EC"/>
</dbReference>
<evidence type="ECO:0000256" key="2">
    <source>
        <dbReference type="ARBA" id="ARBA00005194"/>
    </source>
</evidence>
<dbReference type="GO" id="GO:0030497">
    <property type="term" value="P:fatty acid elongation"/>
    <property type="evidence" value="ECO:0007669"/>
    <property type="project" value="TreeGrafter"/>
</dbReference>
<keyword evidence="11 14" id="KW-0275">Fatty acid biosynthesis</keyword>
<dbReference type="GO" id="GO:0042761">
    <property type="term" value="P:very long-chain fatty acid biosynthetic process"/>
    <property type="evidence" value="ECO:0007669"/>
    <property type="project" value="TreeGrafter"/>
</dbReference>
<evidence type="ECO:0000256" key="13">
    <source>
        <dbReference type="ARBA" id="ARBA00036671"/>
    </source>
</evidence>
<sequence>MADTTKPVKKSSPVKNGYLILYNAVSAALWLTVLGRVVTANFTSNPQAVYPAVGEFCKWTQTLAGMEVLHSLLGVVRAPFFTTFMQVFSRYAIVWGITGLFPELALGNGSGDAYSSFAYSSMLVAWGVTEVIRYSYFALSLSSGGQPPSILHWLRYHTFFILYPIGISSEAYLIWRAVEPAKAAVSPLYSTVLFGYVALVYPPSAYFLYTHMMSQRRKIFGAKAQKKSAK</sequence>
<dbReference type="GO" id="GO:0030148">
    <property type="term" value="P:sphingolipid biosynthetic process"/>
    <property type="evidence" value="ECO:0007669"/>
    <property type="project" value="TreeGrafter"/>
</dbReference>
<comment type="function">
    <text evidence="14">Catalyzes the third of the four reactions of the long-chain fatty acids elongation cycle. This endoplasmic reticulum-bound enzymatic process, allows the addition of two carbons to the chain of long- and very long-chain fatty acids/VLCFAs per cycle. This enzyme catalyzes the dehydration of the 3-hydroxyacyl-CoA intermediate into trans-2,3-enoyl-CoA, within each cycle of fatty acid elongation. Thereby, it participates to the production of VLCFAs of different chain lengths that are involved in multiple biological processes as precursors of membrane lipids and lipid mediators.</text>
</comment>
<organism evidence="15 16">
    <name type="scientific">Daldinia eschscholtzii</name>
    <dbReference type="NCBI Taxonomy" id="292717"/>
    <lineage>
        <taxon>Eukaryota</taxon>
        <taxon>Fungi</taxon>
        <taxon>Dikarya</taxon>
        <taxon>Ascomycota</taxon>
        <taxon>Pezizomycotina</taxon>
        <taxon>Sordariomycetes</taxon>
        <taxon>Xylariomycetidae</taxon>
        <taxon>Xylariales</taxon>
        <taxon>Hypoxylaceae</taxon>
        <taxon>Daldinia</taxon>
    </lineage>
</organism>
<feature type="transmembrane region" description="Helical" evidence="14">
    <location>
        <begin position="88"/>
        <end position="107"/>
    </location>
</feature>
<evidence type="ECO:0000256" key="3">
    <source>
        <dbReference type="ARBA" id="ARBA00007811"/>
    </source>
</evidence>
<dbReference type="Proteomes" id="UP001369815">
    <property type="component" value="Unassembled WGS sequence"/>
</dbReference>
<dbReference type="AlphaFoldDB" id="A0AAX6MLT6"/>
<comment type="similarity">
    <text evidence="3 14">Belongs to the very long-chain fatty acids dehydratase HACD family.</text>
</comment>
<evidence type="ECO:0000256" key="9">
    <source>
        <dbReference type="ARBA" id="ARBA00023098"/>
    </source>
</evidence>
<keyword evidence="8 14" id="KW-1133">Transmembrane helix</keyword>
<keyword evidence="5 14" id="KW-0444">Lipid biosynthesis</keyword>
<dbReference type="PANTHER" id="PTHR11035">
    <property type="entry name" value="VERY-LONG-CHAIN (3R)-3-HYDROXYACYL-COA DEHYDRATASE"/>
    <property type="match status" value="1"/>
</dbReference>
<dbReference type="Pfam" id="PF04387">
    <property type="entry name" value="PTPLA"/>
    <property type="match status" value="1"/>
</dbReference>
<keyword evidence="9 14" id="KW-0443">Lipid metabolism</keyword>
<comment type="pathway">
    <text evidence="2 14">Lipid metabolism; fatty acid biosynthesis.</text>
</comment>
<protein>
    <recommendedName>
        <fullName evidence="4 14">Very-long-chain (3R)-3-hydroxyacyl-CoA dehydratase</fullName>
        <ecNumber evidence="4 14">4.2.1.134</ecNumber>
    </recommendedName>
</protein>
<evidence type="ECO:0000256" key="11">
    <source>
        <dbReference type="ARBA" id="ARBA00023160"/>
    </source>
</evidence>
<comment type="catalytic activity">
    <reaction evidence="13 14">
        <text>a very-long-chain (3R)-3-hydroxyacyl-CoA = a very-long-chain (2E)-enoyl-CoA + H2O</text>
        <dbReference type="Rhea" id="RHEA:45812"/>
        <dbReference type="ChEBI" id="CHEBI:15377"/>
        <dbReference type="ChEBI" id="CHEBI:83728"/>
        <dbReference type="ChEBI" id="CHEBI:85440"/>
        <dbReference type="EC" id="4.2.1.134"/>
    </reaction>
</comment>
<comment type="subcellular location">
    <subcellularLocation>
        <location evidence="14">Endoplasmic reticulum membrane</location>
        <topology evidence="14">Multi-pass membrane protein</topology>
    </subcellularLocation>
    <subcellularLocation>
        <location evidence="1">Membrane</location>
        <topology evidence="1">Multi-pass membrane protein</topology>
    </subcellularLocation>
</comment>
<dbReference type="EMBL" id="JBANMG010000005">
    <property type="protein sequence ID" value="KAK6953413.1"/>
    <property type="molecule type" value="Genomic_DNA"/>
</dbReference>
<dbReference type="InterPro" id="IPR007482">
    <property type="entry name" value="Tyr_Pase-like_PTPLA"/>
</dbReference>
<proteinExistence type="inferred from homology"/>
<evidence type="ECO:0000256" key="14">
    <source>
        <dbReference type="RuleBase" id="RU363109"/>
    </source>
</evidence>
<keyword evidence="14" id="KW-0256">Endoplasmic reticulum</keyword>
<keyword evidence="7 14" id="KW-0276">Fatty acid metabolism</keyword>
<keyword evidence="10 14" id="KW-0472">Membrane</keyword>
<evidence type="ECO:0000313" key="15">
    <source>
        <dbReference type="EMBL" id="KAK6953413.1"/>
    </source>
</evidence>
<accession>A0AAX6MLT6</accession>
<evidence type="ECO:0000256" key="12">
    <source>
        <dbReference type="ARBA" id="ARBA00023239"/>
    </source>
</evidence>
<feature type="transmembrane region" description="Helical" evidence="14">
    <location>
        <begin position="59"/>
        <end position="76"/>
    </location>
</feature>
<evidence type="ECO:0000256" key="4">
    <source>
        <dbReference type="ARBA" id="ARBA00013122"/>
    </source>
</evidence>
<keyword evidence="6 14" id="KW-0812">Transmembrane</keyword>
<name>A0AAX6MLT6_9PEZI</name>
<evidence type="ECO:0000256" key="8">
    <source>
        <dbReference type="ARBA" id="ARBA00022989"/>
    </source>
</evidence>
<dbReference type="GO" id="GO:0005789">
    <property type="term" value="C:endoplasmic reticulum membrane"/>
    <property type="evidence" value="ECO:0007669"/>
    <property type="project" value="UniProtKB-SubCell"/>
</dbReference>
<keyword evidence="12 14" id="KW-0456">Lyase</keyword>
<dbReference type="EC" id="4.2.1.134" evidence="4 14"/>
<evidence type="ECO:0000313" key="16">
    <source>
        <dbReference type="Proteomes" id="UP001369815"/>
    </source>
</evidence>
<evidence type="ECO:0000256" key="6">
    <source>
        <dbReference type="ARBA" id="ARBA00022692"/>
    </source>
</evidence>
<comment type="caution">
    <text evidence="15">The sequence shown here is derived from an EMBL/GenBank/DDBJ whole genome shotgun (WGS) entry which is preliminary data.</text>
</comment>
<feature type="transmembrane region" description="Helical" evidence="14">
    <location>
        <begin position="20"/>
        <end position="39"/>
    </location>
</feature>
<evidence type="ECO:0000256" key="7">
    <source>
        <dbReference type="ARBA" id="ARBA00022832"/>
    </source>
</evidence>
<evidence type="ECO:0000256" key="1">
    <source>
        <dbReference type="ARBA" id="ARBA00004141"/>
    </source>
</evidence>
<keyword evidence="16" id="KW-1185">Reference proteome</keyword>
<reference evidence="15 16" key="1">
    <citation type="journal article" date="2024" name="Front Chem Biol">
        <title>Unveiling the potential of Daldinia eschscholtzii MFLUCC 19-0629 through bioactivity and bioinformatics studies for enhanced sustainable agriculture production.</title>
        <authorList>
            <person name="Brooks S."/>
            <person name="Weaver J.A."/>
            <person name="Klomchit A."/>
            <person name="Alharthi S.A."/>
            <person name="Onlamun T."/>
            <person name="Nurani R."/>
            <person name="Vong T.K."/>
            <person name="Alberti F."/>
            <person name="Greco C."/>
        </authorList>
    </citation>
    <scope>NUCLEOTIDE SEQUENCE [LARGE SCALE GENOMIC DNA]</scope>
    <source>
        <strain evidence="15">MFLUCC 19-0629</strain>
    </source>
</reference>
<dbReference type="PANTHER" id="PTHR11035:SF3">
    <property type="entry name" value="VERY-LONG-CHAIN (3R)-3-HYDROXYACYL-COA DEHYDRATASE"/>
    <property type="match status" value="1"/>
</dbReference>